<keyword evidence="2" id="KW-0472">Membrane</keyword>
<protein>
    <recommendedName>
        <fullName evidence="5">Type II secretion system protein GspF domain-containing protein</fullName>
    </recommendedName>
</protein>
<evidence type="ECO:0008006" key="5">
    <source>
        <dbReference type="Google" id="ProtNLM"/>
    </source>
</evidence>
<reference evidence="4" key="1">
    <citation type="journal article" date="2019" name="Int. J. Syst. Evol. Microbiol.">
        <title>The Global Catalogue of Microorganisms (GCM) 10K type strain sequencing project: providing services to taxonomists for standard genome sequencing and annotation.</title>
        <authorList>
            <consortium name="The Broad Institute Genomics Platform"/>
            <consortium name="The Broad Institute Genome Sequencing Center for Infectious Disease"/>
            <person name="Wu L."/>
            <person name="Ma J."/>
        </authorList>
    </citation>
    <scope>NUCLEOTIDE SEQUENCE [LARGE SCALE GENOMIC DNA]</scope>
    <source>
        <strain evidence="4">CGMCC 1.5362</strain>
    </source>
</reference>
<comment type="caution">
    <text evidence="3">The sequence shown here is derived from an EMBL/GenBank/DDBJ whole genome shotgun (WGS) entry which is preliminary data.</text>
</comment>
<dbReference type="Proteomes" id="UP000662111">
    <property type="component" value="Unassembled WGS sequence"/>
</dbReference>
<accession>A0ABQ2F544</accession>
<dbReference type="EMBL" id="BMLB01000001">
    <property type="protein sequence ID" value="GGK60194.1"/>
    <property type="molecule type" value="Genomic_DNA"/>
</dbReference>
<evidence type="ECO:0000313" key="4">
    <source>
        <dbReference type="Proteomes" id="UP000662111"/>
    </source>
</evidence>
<organism evidence="3 4">
    <name type="scientific">Ornithinimicrobium pekingense</name>
    <dbReference type="NCBI Taxonomy" id="384677"/>
    <lineage>
        <taxon>Bacteria</taxon>
        <taxon>Bacillati</taxon>
        <taxon>Actinomycetota</taxon>
        <taxon>Actinomycetes</taxon>
        <taxon>Micrococcales</taxon>
        <taxon>Ornithinimicrobiaceae</taxon>
        <taxon>Ornithinimicrobium</taxon>
    </lineage>
</organism>
<sequence length="356" mass="38870">MPGVRHVRNPLLIGWAWLYAVYLLIDQARLAQWAGHPIVMRSQALFESLGAGYVVAALSIAAYLIGTIAVDITGIIGARVARSVSGLLERVIQGSRAKIASTLNRRWFRISTPAHNLQMRLRGESPDIRGLILNYIAGQYARAGAPSGASLDFPLELVLERLDVSAMQLWEDSAEQYQEIDRLRSEAELRFGLILPLGILGGVVCAGTSWWNVPFVLLLLFFVLRQAVSSRLRAREMVATLAYLNQVEVPIVAGAIEVAKELVKDVEDPSRVTWVGAMAGGLSAIGEFEASQAIVEEAISGGIDVREPYFHAIEDVVAEWVPELCFLMERMREEAERDSAKAPDSGTEGDAEGSAS</sequence>
<keyword evidence="2" id="KW-1133">Transmembrane helix</keyword>
<keyword evidence="4" id="KW-1185">Reference proteome</keyword>
<evidence type="ECO:0000313" key="3">
    <source>
        <dbReference type="EMBL" id="GGK60194.1"/>
    </source>
</evidence>
<evidence type="ECO:0000256" key="2">
    <source>
        <dbReference type="SAM" id="Phobius"/>
    </source>
</evidence>
<gene>
    <name evidence="3" type="ORF">GCM10011509_05620</name>
</gene>
<feature type="compositionally biased region" description="Acidic residues" evidence="1">
    <location>
        <begin position="347"/>
        <end position="356"/>
    </location>
</feature>
<proteinExistence type="predicted"/>
<feature type="transmembrane region" description="Helical" evidence="2">
    <location>
        <begin position="187"/>
        <end position="204"/>
    </location>
</feature>
<name>A0ABQ2F544_9MICO</name>
<feature type="transmembrane region" description="Helical" evidence="2">
    <location>
        <begin position="12"/>
        <end position="30"/>
    </location>
</feature>
<evidence type="ECO:0000256" key="1">
    <source>
        <dbReference type="SAM" id="MobiDB-lite"/>
    </source>
</evidence>
<feature type="transmembrane region" description="Helical" evidence="2">
    <location>
        <begin position="50"/>
        <end position="72"/>
    </location>
</feature>
<feature type="region of interest" description="Disordered" evidence="1">
    <location>
        <begin position="335"/>
        <end position="356"/>
    </location>
</feature>
<keyword evidence="2" id="KW-0812">Transmembrane</keyword>